<feature type="binding site" evidence="5">
    <location>
        <position position="338"/>
    </location>
    <ligand>
        <name>substrate</name>
    </ligand>
</feature>
<comment type="cofactor">
    <cofactor evidence="1 5 7 8">
        <name>pyridoxal 5'-phosphate</name>
        <dbReference type="ChEBI" id="CHEBI:597326"/>
    </cofactor>
</comment>
<dbReference type="InterPro" id="IPR002986">
    <property type="entry name" value="DAP_deCOOHase_LysA"/>
</dbReference>
<organism evidence="11">
    <name type="scientific">Deinococcus sp. VB142</name>
    <dbReference type="NCBI Taxonomy" id="3112952"/>
    <lineage>
        <taxon>Bacteria</taxon>
        <taxon>Thermotogati</taxon>
        <taxon>Deinococcota</taxon>
        <taxon>Deinococci</taxon>
        <taxon>Deinococcales</taxon>
        <taxon>Deinococcaceae</taxon>
        <taxon>Deinococcus</taxon>
    </lineage>
</organism>
<feature type="binding site" evidence="5">
    <location>
        <position position="310"/>
    </location>
    <ligand>
        <name>substrate</name>
    </ligand>
</feature>
<keyword evidence="5" id="KW-0028">Amino-acid biosynthesis</keyword>
<dbReference type="InterPro" id="IPR009006">
    <property type="entry name" value="Ala_racemase/Decarboxylase_C"/>
</dbReference>
<keyword evidence="3 5" id="KW-0663">Pyridoxal phosphate</keyword>
<feature type="domain" description="Orn/DAP/Arg decarboxylase 2 C-terminal" evidence="9">
    <location>
        <begin position="19"/>
        <end position="336"/>
    </location>
</feature>
<comment type="pathway">
    <text evidence="5 8">Amino-acid biosynthesis; L-lysine biosynthesis via DAP pathway; L-lysine from DL-2,6-diaminopimelate: step 1/1.</text>
</comment>
<feature type="binding site" evidence="5">
    <location>
        <position position="245"/>
    </location>
    <ligand>
        <name>substrate</name>
    </ligand>
</feature>
<evidence type="ECO:0000256" key="5">
    <source>
        <dbReference type="HAMAP-Rule" id="MF_02120"/>
    </source>
</evidence>
<dbReference type="RefSeq" id="WP_339095748.1">
    <property type="nucleotide sequence ID" value="NZ_CP149782.1"/>
</dbReference>
<feature type="binding site" evidence="5">
    <location>
        <position position="214"/>
    </location>
    <ligand>
        <name>pyridoxal 5'-phosphate</name>
        <dbReference type="ChEBI" id="CHEBI:597326"/>
    </ligand>
</feature>
<dbReference type="CDD" id="cd06828">
    <property type="entry name" value="PLPDE_III_DapDC"/>
    <property type="match status" value="1"/>
</dbReference>
<reference evidence="11" key="1">
    <citation type="submission" date="2024-03" db="EMBL/GenBank/DDBJ databases">
        <title>Deinococcus weizhi sp. nov., isolated from human skin.</title>
        <authorList>
            <person name="Wei Z."/>
            <person name="Tian F."/>
            <person name="Yang C."/>
            <person name="Xin L.T."/>
            <person name="Wen Z.J."/>
            <person name="Lan K.C."/>
            <person name="Yu L."/>
            <person name="Zhe W."/>
            <person name="Dan F.D."/>
            <person name="Jun W."/>
            <person name="Rui Z."/>
            <person name="Yong X.J."/>
            <person name="Ting Y."/>
            <person name="Wei X."/>
            <person name="Xu Z.G."/>
            <person name="Xin Z."/>
            <person name="Dong F.G."/>
            <person name="Ni X.M."/>
            <person name="Zheng M.G."/>
            <person name="Chun Y."/>
            <person name="Qian W.X."/>
        </authorList>
    </citation>
    <scope>NUCLEOTIDE SEQUENCE</scope>
    <source>
        <strain evidence="11">VB142</strain>
    </source>
</reference>
<dbReference type="HAMAP" id="MF_02120">
    <property type="entry name" value="LysA"/>
    <property type="match status" value="1"/>
</dbReference>
<proteinExistence type="inferred from homology"/>
<evidence type="ECO:0000256" key="8">
    <source>
        <dbReference type="RuleBase" id="RU003738"/>
    </source>
</evidence>
<feature type="modified residue" description="N6-(pyridoxal phosphate)lysine" evidence="5 7">
    <location>
        <position position="48"/>
    </location>
</feature>
<dbReference type="PRINTS" id="PR01179">
    <property type="entry name" value="ODADCRBXLASE"/>
</dbReference>
<dbReference type="GO" id="GO:0008836">
    <property type="term" value="F:diaminopimelate decarboxylase activity"/>
    <property type="evidence" value="ECO:0007669"/>
    <property type="project" value="UniProtKB-UniRule"/>
</dbReference>
<evidence type="ECO:0000256" key="1">
    <source>
        <dbReference type="ARBA" id="ARBA00001933"/>
    </source>
</evidence>
<comment type="catalytic activity">
    <reaction evidence="5 8">
        <text>meso-2,6-diaminopimelate + H(+) = L-lysine + CO2</text>
        <dbReference type="Rhea" id="RHEA:15101"/>
        <dbReference type="ChEBI" id="CHEBI:15378"/>
        <dbReference type="ChEBI" id="CHEBI:16526"/>
        <dbReference type="ChEBI" id="CHEBI:32551"/>
        <dbReference type="ChEBI" id="CHEBI:57791"/>
        <dbReference type="EC" id="4.1.1.20"/>
    </reaction>
</comment>
<dbReference type="PANTHER" id="PTHR43727:SF2">
    <property type="entry name" value="GROUP IV DECARBOXYLASE"/>
    <property type="match status" value="1"/>
</dbReference>
<dbReference type="AlphaFoldDB" id="A0AAU6Q1Y5"/>
<dbReference type="InterPro" id="IPR000183">
    <property type="entry name" value="Orn/DAP/Arg_de-COase"/>
</dbReference>
<comment type="function">
    <text evidence="5">Specifically catalyzes the decarboxylation of meso-diaminopimelate (meso-DAP) to L-lysine.</text>
</comment>
<evidence type="ECO:0000259" key="10">
    <source>
        <dbReference type="Pfam" id="PF02784"/>
    </source>
</evidence>
<feature type="binding site" evidence="5">
    <location>
        <position position="338"/>
    </location>
    <ligand>
        <name>pyridoxal 5'-phosphate</name>
        <dbReference type="ChEBI" id="CHEBI:597326"/>
    </ligand>
</feature>
<feature type="binding site" evidence="5">
    <location>
        <position position="284"/>
    </location>
    <ligand>
        <name>substrate</name>
    </ligand>
</feature>
<dbReference type="Gene3D" id="2.40.37.10">
    <property type="entry name" value="Lyase, Ornithine Decarboxylase, Chain A, domain 1"/>
    <property type="match status" value="1"/>
</dbReference>
<dbReference type="Gene3D" id="3.20.20.10">
    <property type="entry name" value="Alanine racemase"/>
    <property type="match status" value="1"/>
</dbReference>
<keyword evidence="5 8" id="KW-0457">Lysine biosynthesis</keyword>
<dbReference type="GO" id="GO:0009089">
    <property type="term" value="P:lysine biosynthetic process via diaminopimelate"/>
    <property type="evidence" value="ECO:0007669"/>
    <property type="project" value="UniProtKB-UniRule"/>
</dbReference>
<evidence type="ECO:0000256" key="7">
    <source>
        <dbReference type="PIRSR" id="PIRSR600183-50"/>
    </source>
</evidence>
<dbReference type="InterPro" id="IPR029066">
    <property type="entry name" value="PLP-binding_barrel"/>
</dbReference>
<comment type="similarity">
    <text evidence="5">Belongs to the Orn/Lys/Arg decarboxylase class-II family. LysA subfamily.</text>
</comment>
<sequence length="381" mass="41112">MPISRHALNDAAQRFGTPLYVYDEAELGAALRRVQRAFGTARLFYAMKANPNLHLLRRYAEAGLGFECVSLGELQRAEAVGAAGEHLILNGPAKSDAEYAAAAHLGATIVVDREEEVVLLPPGSRVLLRVNPAMNVSTHDHLATGTARSKFGLTPEQVPAVLHELTDAGHEVLGLHVHIGSAIEKAEDFTAAFDRIVGLRAVTGDLSVLNVGGGWSLNADLDGIAFEAHEAARAFGAELWAEPGRYLVASAGWLLTRVVGTKRTGRNFCLVDAGMTEFLRPMLYGAAHPLYPMWDALAHEVWDIAGPACESGDLLARGVTLPTPQRGHLLVIGEAGAYGASMSSSYLSRTRPAEALWNGTDWQLIRRRETPQELWATELTE</sequence>
<evidence type="ECO:0000256" key="4">
    <source>
        <dbReference type="ARBA" id="ARBA00023239"/>
    </source>
</evidence>
<dbReference type="Pfam" id="PF02784">
    <property type="entry name" value="Orn_Arg_deC_N"/>
    <property type="match status" value="1"/>
</dbReference>
<evidence type="ECO:0000256" key="2">
    <source>
        <dbReference type="ARBA" id="ARBA00022793"/>
    </source>
</evidence>
<name>A0AAU6Q1Y5_9DEIO</name>
<dbReference type="EMBL" id="CP149782">
    <property type="protein sequence ID" value="WYF44546.1"/>
    <property type="molecule type" value="Genomic_DNA"/>
</dbReference>
<feature type="active site" description="Proton donor" evidence="7">
    <location>
        <position position="309"/>
    </location>
</feature>
<dbReference type="InterPro" id="IPR022643">
    <property type="entry name" value="De-COase2_C"/>
</dbReference>
<feature type="binding site" evidence="5">
    <location>
        <begin position="242"/>
        <end position="245"/>
    </location>
    <ligand>
        <name>pyridoxal 5'-phosphate</name>
        <dbReference type="ChEBI" id="CHEBI:597326"/>
    </ligand>
</feature>
<evidence type="ECO:0000256" key="6">
    <source>
        <dbReference type="NCBIfam" id="TIGR01048"/>
    </source>
</evidence>
<protein>
    <recommendedName>
        <fullName evidence="5 6">Diaminopimelate decarboxylase</fullName>
        <shortName evidence="5">DAP decarboxylase</shortName>
        <shortName evidence="5">DAPDC</shortName>
        <ecNumber evidence="5 6">4.1.1.20</ecNumber>
    </recommendedName>
</protein>
<dbReference type="SUPFAM" id="SSF51419">
    <property type="entry name" value="PLP-binding barrel"/>
    <property type="match status" value="1"/>
</dbReference>
<accession>A0AAU6Q1Y5</accession>
<evidence type="ECO:0000256" key="3">
    <source>
        <dbReference type="ARBA" id="ARBA00022898"/>
    </source>
</evidence>
<dbReference type="SUPFAM" id="SSF50621">
    <property type="entry name" value="Alanine racemase C-terminal domain-like"/>
    <property type="match status" value="1"/>
</dbReference>
<dbReference type="EC" id="4.1.1.20" evidence="5 6"/>
<dbReference type="InterPro" id="IPR022644">
    <property type="entry name" value="De-COase2_N"/>
</dbReference>
<evidence type="ECO:0000313" key="11">
    <source>
        <dbReference type="EMBL" id="WYF44546.1"/>
    </source>
</evidence>
<keyword evidence="4 5" id="KW-0456">Lyase</keyword>
<dbReference type="PRINTS" id="PR01181">
    <property type="entry name" value="DAPDCRBXLASE"/>
</dbReference>
<dbReference type="GO" id="GO:0030170">
    <property type="term" value="F:pyridoxal phosphate binding"/>
    <property type="evidence" value="ECO:0007669"/>
    <property type="project" value="UniProtKB-UniRule"/>
</dbReference>
<evidence type="ECO:0000259" key="9">
    <source>
        <dbReference type="Pfam" id="PF00278"/>
    </source>
</evidence>
<gene>
    <name evidence="5 11" type="primary">lysA</name>
    <name evidence="11" type="ORF">WDJ50_00040</name>
</gene>
<dbReference type="NCBIfam" id="TIGR01048">
    <property type="entry name" value="lysA"/>
    <property type="match status" value="1"/>
</dbReference>
<feature type="binding site" evidence="5">
    <location>
        <position position="280"/>
    </location>
    <ligand>
        <name>substrate</name>
    </ligand>
</feature>
<keyword evidence="2 5" id="KW-0210">Decarboxylase</keyword>
<dbReference type="PANTHER" id="PTHR43727">
    <property type="entry name" value="DIAMINOPIMELATE DECARBOXYLASE"/>
    <property type="match status" value="1"/>
</dbReference>
<feature type="domain" description="Orn/DAP/Arg decarboxylase 2 N-terminal" evidence="10">
    <location>
        <begin position="26"/>
        <end position="249"/>
    </location>
</feature>
<comment type="subunit">
    <text evidence="5">Homodimer.</text>
</comment>
<dbReference type="Pfam" id="PF00278">
    <property type="entry name" value="Orn_DAP_Arg_deC"/>
    <property type="match status" value="1"/>
</dbReference>